<dbReference type="EMBL" id="JBHFAB010000004">
    <property type="protein sequence ID" value="MFC1416262.1"/>
    <property type="molecule type" value="Genomic_DNA"/>
</dbReference>
<evidence type="ECO:0000313" key="2">
    <source>
        <dbReference type="EMBL" id="MFC1416262.1"/>
    </source>
</evidence>
<accession>A0ABV6VR75</accession>
<sequence length="86" mass="8997">MDGQGRGIYVCQDCGSHYLPPVGMSYPCGPASEIFCAWCQPDNSPALASQAGVNIADNLVERRRRGPGRAGHAPAKQGRGGRGKLG</sequence>
<evidence type="ECO:0000313" key="3">
    <source>
        <dbReference type="Proteomes" id="UP001592531"/>
    </source>
</evidence>
<feature type="region of interest" description="Disordered" evidence="1">
    <location>
        <begin position="61"/>
        <end position="86"/>
    </location>
</feature>
<reference evidence="2 3" key="1">
    <citation type="submission" date="2024-09" db="EMBL/GenBank/DDBJ databases">
        <authorList>
            <person name="Lee S.D."/>
        </authorList>
    </citation>
    <scope>NUCLEOTIDE SEQUENCE [LARGE SCALE GENOMIC DNA]</scope>
    <source>
        <strain evidence="2 3">N8-3</strain>
    </source>
</reference>
<dbReference type="RefSeq" id="WP_380533373.1">
    <property type="nucleotide sequence ID" value="NZ_JBHFAB010000004.1"/>
</dbReference>
<comment type="caution">
    <text evidence="2">The sequence shown here is derived from an EMBL/GenBank/DDBJ whole genome shotgun (WGS) entry which is preliminary data.</text>
</comment>
<keyword evidence="3" id="KW-1185">Reference proteome</keyword>
<protein>
    <recommendedName>
        <fullName evidence="4">Cysteine-rich CPCC domain-containing protein</fullName>
    </recommendedName>
</protein>
<name>A0ABV6VR75_9ACTN</name>
<evidence type="ECO:0008006" key="4">
    <source>
        <dbReference type="Google" id="ProtNLM"/>
    </source>
</evidence>
<evidence type="ECO:0000256" key="1">
    <source>
        <dbReference type="SAM" id="MobiDB-lite"/>
    </source>
</evidence>
<gene>
    <name evidence="2" type="ORF">ACEZDE_06350</name>
</gene>
<organism evidence="2 3">
    <name type="scientific">Streptacidiphilus cavernicola</name>
    <dbReference type="NCBI Taxonomy" id="3342716"/>
    <lineage>
        <taxon>Bacteria</taxon>
        <taxon>Bacillati</taxon>
        <taxon>Actinomycetota</taxon>
        <taxon>Actinomycetes</taxon>
        <taxon>Kitasatosporales</taxon>
        <taxon>Streptomycetaceae</taxon>
        <taxon>Streptacidiphilus</taxon>
    </lineage>
</organism>
<proteinExistence type="predicted"/>
<dbReference type="Proteomes" id="UP001592531">
    <property type="component" value="Unassembled WGS sequence"/>
</dbReference>